<evidence type="ECO:0000256" key="4">
    <source>
        <dbReference type="ARBA" id="ARBA00022692"/>
    </source>
</evidence>
<dbReference type="SUPFAM" id="SSF56935">
    <property type="entry name" value="Porins"/>
    <property type="match status" value="1"/>
</dbReference>
<evidence type="ECO:0000256" key="2">
    <source>
        <dbReference type="ARBA" id="ARBA00022448"/>
    </source>
</evidence>
<dbReference type="EMBL" id="JAODOP010000004">
    <property type="protein sequence ID" value="MEF3834730.1"/>
    <property type="molecule type" value="Genomic_DNA"/>
</dbReference>
<evidence type="ECO:0000259" key="9">
    <source>
        <dbReference type="Pfam" id="PF07715"/>
    </source>
</evidence>
<dbReference type="Gene3D" id="2.40.170.20">
    <property type="entry name" value="TonB-dependent receptor, beta-barrel domain"/>
    <property type="match status" value="1"/>
</dbReference>
<protein>
    <submittedName>
        <fullName evidence="10">TonB-dependent receptor</fullName>
    </submittedName>
</protein>
<dbReference type="Gene3D" id="2.60.40.1120">
    <property type="entry name" value="Carboxypeptidase-like, regulatory domain"/>
    <property type="match status" value="1"/>
</dbReference>
<dbReference type="Pfam" id="PF13715">
    <property type="entry name" value="CarbopepD_reg_2"/>
    <property type="match status" value="1"/>
</dbReference>
<reference evidence="10 11" key="1">
    <citation type="submission" date="2022-09" db="EMBL/GenBank/DDBJ databases">
        <title>Genome sequencing of Flavivirga sp. MEBiC05379.</title>
        <authorList>
            <person name="Oh H.-M."/>
            <person name="Kwon K.K."/>
            <person name="Park M.J."/>
            <person name="Yang S.-H."/>
        </authorList>
    </citation>
    <scope>NUCLEOTIDE SEQUENCE [LARGE SCALE GENOMIC DNA]</scope>
    <source>
        <strain evidence="10 11">MEBiC05379</strain>
    </source>
</reference>
<dbReference type="Pfam" id="PF07715">
    <property type="entry name" value="Plug"/>
    <property type="match status" value="1"/>
</dbReference>
<dbReference type="InterPro" id="IPR039426">
    <property type="entry name" value="TonB-dep_rcpt-like"/>
</dbReference>
<comment type="caution">
    <text evidence="10">The sequence shown here is derived from an EMBL/GenBank/DDBJ whole genome shotgun (WGS) entry which is preliminary data.</text>
</comment>
<keyword evidence="2 8" id="KW-0813">Transport</keyword>
<dbReference type="InterPro" id="IPR023997">
    <property type="entry name" value="TonB-dep_OMP_SusC/RagA_CS"/>
</dbReference>
<keyword evidence="5" id="KW-0732">Signal</keyword>
<keyword evidence="3 8" id="KW-1134">Transmembrane beta strand</keyword>
<comment type="similarity">
    <text evidence="8">Belongs to the TonB-dependent receptor family.</text>
</comment>
<evidence type="ECO:0000313" key="11">
    <source>
        <dbReference type="Proteomes" id="UP001337305"/>
    </source>
</evidence>
<evidence type="ECO:0000256" key="6">
    <source>
        <dbReference type="ARBA" id="ARBA00023136"/>
    </source>
</evidence>
<dbReference type="SUPFAM" id="SSF49464">
    <property type="entry name" value="Carboxypeptidase regulatory domain-like"/>
    <property type="match status" value="1"/>
</dbReference>
<dbReference type="InterPro" id="IPR012910">
    <property type="entry name" value="Plug_dom"/>
</dbReference>
<dbReference type="InterPro" id="IPR037066">
    <property type="entry name" value="Plug_dom_sf"/>
</dbReference>
<gene>
    <name evidence="10" type="ORF">N1F79_16470</name>
</gene>
<name>A0ABU7XVI6_9FLAO</name>
<keyword evidence="4 8" id="KW-0812">Transmembrane</keyword>
<feature type="domain" description="TonB-dependent receptor plug" evidence="9">
    <location>
        <begin position="207"/>
        <end position="312"/>
    </location>
</feature>
<dbReference type="InterPro" id="IPR036942">
    <property type="entry name" value="Beta-barrel_TonB_sf"/>
</dbReference>
<evidence type="ECO:0000256" key="8">
    <source>
        <dbReference type="PROSITE-ProRule" id="PRU01360"/>
    </source>
</evidence>
<comment type="subcellular location">
    <subcellularLocation>
        <location evidence="1 8">Cell outer membrane</location>
        <topology evidence="1 8">Multi-pass membrane protein</topology>
    </subcellularLocation>
</comment>
<dbReference type="PANTHER" id="PTHR30069:SF29">
    <property type="entry name" value="HEMOGLOBIN AND HEMOGLOBIN-HAPTOGLOBIN-BINDING PROTEIN 1-RELATED"/>
    <property type="match status" value="1"/>
</dbReference>
<accession>A0ABU7XVI6</accession>
<evidence type="ECO:0000256" key="5">
    <source>
        <dbReference type="ARBA" id="ARBA00022729"/>
    </source>
</evidence>
<keyword evidence="11" id="KW-1185">Reference proteome</keyword>
<evidence type="ECO:0000256" key="1">
    <source>
        <dbReference type="ARBA" id="ARBA00004571"/>
    </source>
</evidence>
<keyword evidence="6 8" id="KW-0472">Membrane</keyword>
<dbReference type="RefSeq" id="WP_303307045.1">
    <property type="nucleotide sequence ID" value="NZ_JAODOP010000004.1"/>
</dbReference>
<dbReference type="NCBIfam" id="TIGR04057">
    <property type="entry name" value="SusC_RagA_signa"/>
    <property type="match status" value="1"/>
</dbReference>
<evidence type="ECO:0000313" key="10">
    <source>
        <dbReference type="EMBL" id="MEF3834730.1"/>
    </source>
</evidence>
<dbReference type="PANTHER" id="PTHR30069">
    <property type="entry name" value="TONB-DEPENDENT OUTER MEMBRANE RECEPTOR"/>
    <property type="match status" value="1"/>
</dbReference>
<dbReference type="Gene3D" id="2.170.130.10">
    <property type="entry name" value="TonB-dependent receptor, plug domain"/>
    <property type="match status" value="1"/>
</dbReference>
<keyword evidence="7 8" id="KW-0998">Cell outer membrane</keyword>
<sequence length="1120" mass="124221">MKTFIFLFCTTVFSFNTENVFSQEKVKIDQDQLATIDQVFKIIQNQTDYDFIYPKRLFKNKPKIQLKKGEVLITELLKKSLLNNNMDFELSNGNIVIIKNDAKFNSVNSKENQGIQVSGIVSDMSGVPLPGANIIEKGTSNGTQADFDGKFSLNVTDANAILVVSFLGFVTQEIAVNNQTNVSIILEESTSHLEEVVIIGYGQRTRKTTTGAVGQISGEVLEERPITNVINGLQGAVPGLTINRSSGRPGGEGYSINIRGTNSINDGGNSPLILIDGVEGDINLLNPNDVKSTTVLKDASAAIYGARAAGGVILITTKTGRKNQAPQVTLTTNYSTNVRSNLTERVNLRQWVEMDWEAKTAAGASPQFAGGGTLDEVLAKIDAGAEPDDIGGNAFLFYKLEDWDKALFDDGTQKSHNVTISGGGERSDYLASAGFTRTDGILSNAWDSNERINFRFNHGYNLTDRLRLETKISYDRNRNLEGAATSNNIFALRNRVFTWLPIFSQSGENYVTQWGFGNPRQRANRDQGKRTRISEVLRGNFLLNYKITDGLKIYTQAAINRGVNTGKDFNAISLRWNYNDTSSGSTRSRNSLTQSSSESTYKNFTAYLDYHKQFGNKHDIGLTAGASHEENENSGFWASRQDFSQTEVLSLNLGDTENMENGANASHWAIRSFFGRLTYTFNSKYIAEINYRRDGTSVFSPDKRWGDFGGVSLAWLASEEKFIKNLNIFDHLKIRASQGTTGNQNLSTGNLYDYIALINIGGQYPFGDGEQAQSASEAGIVSQNRTWEDIKTTNIGIDFSFLNSKLSGSFDIFKKENDNMLLGVNLPSVLGGAAPAQNIGSLETKGFELSLNWKDTVSEDFSYSIGVILSDNTNKLIDLDGRDRVSDTREGYPLGTIFGWAWDGIIQNQVELNEYKKLENIPADIAIGDARYKDLNGDGRISTYDDDGNDADIINLGTNTSRYNFGINLAANYKNFDFSTFVQGVGKRSIFYSGSFSIPFQQPWWQPLRRFYQNTWQPENPTAKYPRLTTGGTREWNYRTSENTRVSGAYARFKNITLGYSIPTDVLEKVGISSLRFYLSGEDLFTIDAVDGGYDAENTNGSADFYPYTKRYSLGLTLTF</sequence>
<proteinExistence type="inferred from homology"/>
<keyword evidence="10" id="KW-0675">Receptor</keyword>
<dbReference type="InterPro" id="IPR023996">
    <property type="entry name" value="TonB-dep_OMP_SusC/RagA"/>
</dbReference>
<evidence type="ECO:0000256" key="7">
    <source>
        <dbReference type="ARBA" id="ARBA00023237"/>
    </source>
</evidence>
<dbReference type="InterPro" id="IPR008969">
    <property type="entry name" value="CarboxyPept-like_regulatory"/>
</dbReference>
<evidence type="ECO:0000256" key="3">
    <source>
        <dbReference type="ARBA" id="ARBA00022452"/>
    </source>
</evidence>
<dbReference type="NCBIfam" id="TIGR04056">
    <property type="entry name" value="OMP_RagA_SusC"/>
    <property type="match status" value="1"/>
</dbReference>
<dbReference type="PROSITE" id="PS52016">
    <property type="entry name" value="TONB_DEPENDENT_REC_3"/>
    <property type="match status" value="1"/>
</dbReference>
<organism evidence="10 11">
    <name type="scientific">Flavivirga spongiicola</name>
    <dbReference type="NCBI Taxonomy" id="421621"/>
    <lineage>
        <taxon>Bacteria</taxon>
        <taxon>Pseudomonadati</taxon>
        <taxon>Bacteroidota</taxon>
        <taxon>Flavobacteriia</taxon>
        <taxon>Flavobacteriales</taxon>
        <taxon>Flavobacteriaceae</taxon>
        <taxon>Flavivirga</taxon>
    </lineage>
</organism>
<dbReference type="Proteomes" id="UP001337305">
    <property type="component" value="Unassembled WGS sequence"/>
</dbReference>